<dbReference type="RefSeq" id="WP_242288475.1">
    <property type="nucleotide sequence ID" value="NZ_JAKKSL010000005.1"/>
</dbReference>
<name>A0ABS9X961_9GAMM</name>
<proteinExistence type="predicted"/>
<dbReference type="InterPro" id="IPR006680">
    <property type="entry name" value="Amidohydro-rel"/>
</dbReference>
<dbReference type="PANTHER" id="PTHR43135">
    <property type="entry name" value="ALPHA-D-RIBOSE 1-METHYLPHOSPHONATE 5-TRIPHOSPHATE DIPHOSPHATASE"/>
    <property type="match status" value="1"/>
</dbReference>
<reference evidence="2" key="1">
    <citation type="submission" date="2022-01" db="EMBL/GenBank/DDBJ databases">
        <title>Colwellia maritima, isolated from seawater.</title>
        <authorList>
            <person name="Kristyanto S."/>
            <person name="Jung J."/>
            <person name="Jeon C.O."/>
        </authorList>
    </citation>
    <scope>NUCLEOTIDE SEQUENCE</scope>
    <source>
        <strain evidence="2">MSW7</strain>
    </source>
</reference>
<dbReference type="EMBL" id="JAKKSL010000005">
    <property type="protein sequence ID" value="MCI2285602.1"/>
    <property type="molecule type" value="Genomic_DNA"/>
</dbReference>
<dbReference type="SUPFAM" id="SSF51556">
    <property type="entry name" value="Metallo-dependent hydrolases"/>
    <property type="match status" value="1"/>
</dbReference>
<dbReference type="InterPro" id="IPR032466">
    <property type="entry name" value="Metal_Hydrolase"/>
</dbReference>
<dbReference type="InterPro" id="IPR051781">
    <property type="entry name" value="Metallo-dep_Hydrolase"/>
</dbReference>
<evidence type="ECO:0000313" key="2">
    <source>
        <dbReference type="EMBL" id="MCI2285602.1"/>
    </source>
</evidence>
<accession>A0ABS9X961</accession>
<dbReference type="Pfam" id="PF01979">
    <property type="entry name" value="Amidohydro_1"/>
    <property type="match status" value="1"/>
</dbReference>
<comment type="caution">
    <text evidence="2">The sequence shown here is derived from an EMBL/GenBank/DDBJ whole genome shotgun (WGS) entry which is preliminary data.</text>
</comment>
<organism evidence="2 3">
    <name type="scientific">Colwellia maritima</name>
    <dbReference type="NCBI Taxonomy" id="2912588"/>
    <lineage>
        <taxon>Bacteria</taxon>
        <taxon>Pseudomonadati</taxon>
        <taxon>Pseudomonadota</taxon>
        <taxon>Gammaproteobacteria</taxon>
        <taxon>Alteromonadales</taxon>
        <taxon>Colwelliaceae</taxon>
        <taxon>Colwellia</taxon>
    </lineage>
</organism>
<gene>
    <name evidence="2" type="ORF">L3081_22220</name>
</gene>
<dbReference type="PANTHER" id="PTHR43135:SF3">
    <property type="entry name" value="ALPHA-D-RIBOSE 1-METHYLPHOSPHONATE 5-TRIPHOSPHATE DIPHOSPHATASE"/>
    <property type="match status" value="1"/>
</dbReference>
<protein>
    <submittedName>
        <fullName evidence="2">Amidohydrolase family protein</fullName>
    </submittedName>
</protein>
<feature type="domain" description="Amidohydrolase-related" evidence="1">
    <location>
        <begin position="14"/>
        <end position="88"/>
    </location>
</feature>
<keyword evidence="3" id="KW-1185">Reference proteome</keyword>
<sequence length="94" mass="10308">MAELPLVNRMVSHIADGEAEVLRATREELKKGATVIKVMAGGGISSRYDPIHTTQYTLKELKAAVSAASDWGTYVMVHAYTDKSIRRSIEAESK</sequence>
<dbReference type="Gene3D" id="3.20.20.140">
    <property type="entry name" value="Metal-dependent hydrolases"/>
    <property type="match status" value="1"/>
</dbReference>
<evidence type="ECO:0000259" key="1">
    <source>
        <dbReference type="Pfam" id="PF01979"/>
    </source>
</evidence>
<dbReference type="Proteomes" id="UP001139646">
    <property type="component" value="Unassembled WGS sequence"/>
</dbReference>
<evidence type="ECO:0000313" key="3">
    <source>
        <dbReference type="Proteomes" id="UP001139646"/>
    </source>
</evidence>